<protein>
    <recommendedName>
        <fullName evidence="6 7">Peptidyl-tRNA hydrolase</fullName>
        <shortName evidence="7">Pth</shortName>
        <ecNumber evidence="1 7">3.1.1.29</ecNumber>
    </recommendedName>
</protein>
<keyword evidence="4 7" id="KW-0694">RNA-binding</keyword>
<dbReference type="PANTHER" id="PTHR17224:SF1">
    <property type="entry name" value="PEPTIDYL-TRNA HYDROLASE"/>
    <property type="match status" value="1"/>
</dbReference>
<dbReference type="Pfam" id="PF01195">
    <property type="entry name" value="Pept_tRNA_hydro"/>
    <property type="match status" value="1"/>
</dbReference>
<dbReference type="RefSeq" id="WP_221249314.1">
    <property type="nucleotide sequence ID" value="NZ_AP024355.1"/>
</dbReference>
<feature type="binding site" evidence="7">
    <location>
        <position position="112"/>
    </location>
    <ligand>
        <name>tRNA</name>
        <dbReference type="ChEBI" id="CHEBI:17843"/>
    </ligand>
</feature>
<dbReference type="InterPro" id="IPR036416">
    <property type="entry name" value="Pept_tRNA_hydro_sf"/>
</dbReference>
<keyword evidence="9" id="KW-1185">Reference proteome</keyword>
<evidence type="ECO:0000256" key="6">
    <source>
        <dbReference type="ARBA" id="ARBA00050038"/>
    </source>
</evidence>
<comment type="similarity">
    <text evidence="5 7">Belongs to the PTH family.</text>
</comment>
<evidence type="ECO:0000313" key="8">
    <source>
        <dbReference type="EMBL" id="BCR05921.1"/>
    </source>
</evidence>
<comment type="subcellular location">
    <subcellularLocation>
        <location evidence="7">Cytoplasm</location>
    </subcellularLocation>
</comment>
<dbReference type="GO" id="GO:0016787">
    <property type="term" value="F:hydrolase activity"/>
    <property type="evidence" value="ECO:0007669"/>
    <property type="project" value="UniProtKB-KW"/>
</dbReference>
<reference evidence="8 9" key="1">
    <citation type="journal article" date="2016" name="C (Basel)">
        <title>Selective Growth of and Electricity Production by Marine Exoelectrogenic Bacteria in Self-Aggregated Hydrogel of Microbially Reduced Graphene Oxide.</title>
        <authorList>
            <person name="Yoshida N."/>
            <person name="Goto Y."/>
            <person name="Miyata Y."/>
        </authorList>
    </citation>
    <scope>NUCLEOTIDE SEQUENCE [LARGE SCALE GENOMIC DNA]</scope>
    <source>
        <strain evidence="8 9">NIT-T3</strain>
    </source>
</reference>
<dbReference type="EMBL" id="AP024355">
    <property type="protein sequence ID" value="BCR05921.1"/>
    <property type="molecule type" value="Genomic_DNA"/>
</dbReference>
<evidence type="ECO:0000256" key="2">
    <source>
        <dbReference type="ARBA" id="ARBA00022555"/>
    </source>
</evidence>
<dbReference type="PANTHER" id="PTHR17224">
    <property type="entry name" value="PEPTIDYL-TRNA HYDROLASE"/>
    <property type="match status" value="1"/>
</dbReference>
<feature type="binding site" evidence="7">
    <location>
        <position position="66"/>
    </location>
    <ligand>
        <name>tRNA</name>
        <dbReference type="ChEBI" id="CHEBI:17843"/>
    </ligand>
</feature>
<accession>A0ABN6E426</accession>
<feature type="site" description="Stabilizes the basic form of H active site to accept a proton" evidence="7">
    <location>
        <position position="91"/>
    </location>
</feature>
<evidence type="ECO:0000256" key="5">
    <source>
        <dbReference type="ARBA" id="ARBA00038063"/>
    </source>
</evidence>
<dbReference type="Proteomes" id="UP001319827">
    <property type="component" value="Chromosome"/>
</dbReference>
<dbReference type="InterPro" id="IPR018171">
    <property type="entry name" value="Pept_tRNA_hydro_CS"/>
</dbReference>
<dbReference type="NCBIfam" id="TIGR00447">
    <property type="entry name" value="pth"/>
    <property type="match status" value="1"/>
</dbReference>
<dbReference type="CDD" id="cd00462">
    <property type="entry name" value="PTH"/>
    <property type="match status" value="1"/>
</dbReference>
<sequence>MKLVVGLGNPGPKYADTRHNIGFMAVQRLAEATRIALKKQGHQGLYGVGSIDGQQATLLLPQTFMNRSGVSVASASRALSVTPGDLLVVHDDIDLSFGVVKIRVGGGHGGHNGIRSIHEVLGSGDFVRLKVGVGRPPAGGDVAGYVLNPFAAAEKKALDSLLVNLVRVMQAVLGKGALEAMNEFNNRDMTQ</sequence>
<proteinExistence type="inferred from homology"/>
<evidence type="ECO:0000256" key="3">
    <source>
        <dbReference type="ARBA" id="ARBA00022801"/>
    </source>
</evidence>
<dbReference type="EC" id="3.1.1.29" evidence="1 7"/>
<name>A0ABN6E426_9BACT</name>
<comment type="function">
    <text evidence="7">Hydrolyzes ribosome-free peptidyl-tRNAs (with 1 or more amino acids incorporated), which drop off the ribosome during protein synthesis, or as a result of ribosome stalling.</text>
</comment>
<dbReference type="SUPFAM" id="SSF53178">
    <property type="entry name" value="Peptidyl-tRNA hydrolase-like"/>
    <property type="match status" value="1"/>
</dbReference>
<evidence type="ECO:0000256" key="1">
    <source>
        <dbReference type="ARBA" id="ARBA00013260"/>
    </source>
</evidence>
<feature type="binding site" evidence="7">
    <location>
        <position position="14"/>
    </location>
    <ligand>
        <name>tRNA</name>
        <dbReference type="ChEBI" id="CHEBI:17843"/>
    </ligand>
</feature>
<comment type="function">
    <text evidence="7">Catalyzes the release of premature peptidyl moieties from peptidyl-tRNA molecules trapped in stalled 50S ribosomal subunits, and thus maintains levels of free tRNAs and 50S ribosomes.</text>
</comment>
<keyword evidence="3 7" id="KW-0378">Hydrolase</keyword>
<dbReference type="PROSITE" id="PS01196">
    <property type="entry name" value="PEPT_TRNA_HYDROL_2"/>
    <property type="match status" value="1"/>
</dbReference>
<evidence type="ECO:0000313" key="9">
    <source>
        <dbReference type="Proteomes" id="UP001319827"/>
    </source>
</evidence>
<feature type="binding site" evidence="7">
    <location>
        <position position="64"/>
    </location>
    <ligand>
        <name>tRNA</name>
        <dbReference type="ChEBI" id="CHEBI:17843"/>
    </ligand>
</feature>
<comment type="catalytic activity">
    <reaction evidence="7">
        <text>an N-acyl-L-alpha-aminoacyl-tRNA + H2O = an N-acyl-L-amino acid + a tRNA + H(+)</text>
        <dbReference type="Rhea" id="RHEA:54448"/>
        <dbReference type="Rhea" id="RHEA-COMP:10123"/>
        <dbReference type="Rhea" id="RHEA-COMP:13883"/>
        <dbReference type="ChEBI" id="CHEBI:15377"/>
        <dbReference type="ChEBI" id="CHEBI:15378"/>
        <dbReference type="ChEBI" id="CHEBI:59874"/>
        <dbReference type="ChEBI" id="CHEBI:78442"/>
        <dbReference type="ChEBI" id="CHEBI:138191"/>
        <dbReference type="EC" id="3.1.1.29"/>
    </reaction>
</comment>
<dbReference type="HAMAP" id="MF_00083">
    <property type="entry name" value="Pept_tRNA_hydro_bact"/>
    <property type="match status" value="1"/>
</dbReference>
<reference evidence="8 9" key="2">
    <citation type="journal article" date="2021" name="Int. J. Syst. Evol. Microbiol.">
        <title>Isolation and Polyphasic Characterization of Desulfuromonas versatilis sp. Nov., an Electrogenic Bacteria Capable of Versatile Metabolism Isolated from a Graphene Oxide-Reducing Enrichment Culture.</title>
        <authorList>
            <person name="Xie L."/>
            <person name="Yoshida N."/>
            <person name="Ishii S."/>
            <person name="Meng L."/>
        </authorList>
    </citation>
    <scope>NUCLEOTIDE SEQUENCE [LARGE SCALE GENOMIC DNA]</scope>
    <source>
        <strain evidence="8 9">NIT-T3</strain>
    </source>
</reference>
<gene>
    <name evidence="7 8" type="primary">pth</name>
    <name evidence="8" type="ORF">DESUT3_29900</name>
</gene>
<organism evidence="8 9">
    <name type="scientific">Desulfuromonas versatilis</name>
    <dbReference type="NCBI Taxonomy" id="2802975"/>
    <lineage>
        <taxon>Bacteria</taxon>
        <taxon>Pseudomonadati</taxon>
        <taxon>Thermodesulfobacteriota</taxon>
        <taxon>Desulfuromonadia</taxon>
        <taxon>Desulfuromonadales</taxon>
        <taxon>Desulfuromonadaceae</taxon>
        <taxon>Desulfuromonas</taxon>
    </lineage>
</organism>
<evidence type="ECO:0000256" key="4">
    <source>
        <dbReference type="ARBA" id="ARBA00022884"/>
    </source>
</evidence>
<dbReference type="InterPro" id="IPR001328">
    <property type="entry name" value="Pept_tRNA_hydro"/>
</dbReference>
<feature type="site" description="Discriminates between blocked and unblocked aminoacyl-tRNA" evidence="7">
    <location>
        <position position="9"/>
    </location>
</feature>
<keyword evidence="2 7" id="KW-0820">tRNA-binding</keyword>
<evidence type="ECO:0000256" key="7">
    <source>
        <dbReference type="HAMAP-Rule" id="MF_00083"/>
    </source>
</evidence>
<keyword evidence="7" id="KW-0963">Cytoplasm</keyword>
<dbReference type="Gene3D" id="3.40.50.1470">
    <property type="entry name" value="Peptidyl-tRNA hydrolase"/>
    <property type="match status" value="1"/>
</dbReference>
<comment type="subunit">
    <text evidence="7">Monomer.</text>
</comment>
<feature type="active site" description="Proton acceptor" evidence="7">
    <location>
        <position position="19"/>
    </location>
</feature>